<evidence type="ECO:0000256" key="6">
    <source>
        <dbReference type="ARBA" id="ARBA00023004"/>
    </source>
</evidence>
<evidence type="ECO:0000256" key="10">
    <source>
        <dbReference type="ARBA" id="ARBA00023157"/>
    </source>
</evidence>
<keyword evidence="5 12" id="KW-0479">Metal-binding</keyword>
<comment type="subcellular location">
    <subcellularLocation>
        <location evidence="1 12">Cytoplasm</location>
    </subcellularLocation>
</comment>
<comment type="PTM">
    <text evidence="12">Upon Fe-S cluster removal intramolecular disulfide bonds are formed.</text>
</comment>
<dbReference type="PANTHER" id="PTHR38839:SF5">
    <property type="entry name" value="TRANSCRIPTIONAL REGULATOR WHID"/>
    <property type="match status" value="1"/>
</dbReference>
<keyword evidence="3 12" id="KW-0004">4Fe-4S</keyword>
<evidence type="ECO:0000256" key="8">
    <source>
        <dbReference type="ARBA" id="ARBA00023015"/>
    </source>
</evidence>
<comment type="similarity">
    <text evidence="2 12">Belongs to the WhiB family.</text>
</comment>
<keyword evidence="6 12" id="KW-0408">Iron</keyword>
<evidence type="ECO:0000256" key="1">
    <source>
        <dbReference type="ARBA" id="ARBA00004496"/>
    </source>
</evidence>
<dbReference type="AlphaFoldDB" id="A0A3Q8WRY6"/>
<evidence type="ECO:0000259" key="13">
    <source>
        <dbReference type="PROSITE" id="PS51674"/>
    </source>
</evidence>
<dbReference type="Pfam" id="PF02467">
    <property type="entry name" value="Whib"/>
    <property type="match status" value="1"/>
</dbReference>
<dbReference type="GO" id="GO:0003677">
    <property type="term" value="F:DNA binding"/>
    <property type="evidence" value="ECO:0007669"/>
    <property type="project" value="UniProtKB-UniRule"/>
</dbReference>
<keyword evidence="11 12" id="KW-0804">Transcription</keyword>
<evidence type="ECO:0000256" key="5">
    <source>
        <dbReference type="ARBA" id="ARBA00022723"/>
    </source>
</evidence>
<keyword evidence="9 12" id="KW-0238">DNA-binding</keyword>
<evidence type="ECO:0000256" key="11">
    <source>
        <dbReference type="ARBA" id="ARBA00023163"/>
    </source>
</evidence>
<feature type="binding site" evidence="12">
    <location>
        <position position="53"/>
    </location>
    <ligand>
        <name>[4Fe-4S] cluster</name>
        <dbReference type="ChEBI" id="CHEBI:49883"/>
    </ligand>
</feature>
<evidence type="ECO:0000256" key="3">
    <source>
        <dbReference type="ARBA" id="ARBA00022485"/>
    </source>
</evidence>
<dbReference type="HAMAP" id="MF_01479">
    <property type="entry name" value="WhiB"/>
    <property type="match status" value="1"/>
</dbReference>
<protein>
    <recommendedName>
        <fullName evidence="12">Transcriptional regulator WhiB</fullName>
    </recommendedName>
</protein>
<keyword evidence="4 12" id="KW-0963">Cytoplasm</keyword>
<comment type="cofactor">
    <cofactor evidence="12">
        <name>[4Fe-4S] cluster</name>
        <dbReference type="ChEBI" id="CHEBI:49883"/>
    </cofactor>
    <text evidence="12">Binds 1 [4Fe-4S] cluster per subunit. Following nitrosylation of the [4Fe-4S] cluster binds 1 [4Fe-8(NO)] cluster per subunit.</text>
</comment>
<dbReference type="GO" id="GO:0045892">
    <property type="term" value="P:negative regulation of DNA-templated transcription"/>
    <property type="evidence" value="ECO:0007669"/>
    <property type="project" value="TreeGrafter"/>
</dbReference>
<evidence type="ECO:0000313" key="14">
    <source>
        <dbReference type="EMBL" id="AZN28873.1"/>
    </source>
</evidence>
<dbReference type="GO" id="GO:0005737">
    <property type="term" value="C:cytoplasm"/>
    <property type="evidence" value="ECO:0007669"/>
    <property type="project" value="UniProtKB-SubCell"/>
</dbReference>
<dbReference type="KEGG" id="fsl:EJO69_00085"/>
<gene>
    <name evidence="12" type="primary">whiB</name>
    <name evidence="14" type="ORF">EJO69_00085</name>
</gene>
<evidence type="ECO:0000256" key="2">
    <source>
        <dbReference type="ARBA" id="ARBA00006597"/>
    </source>
</evidence>
<organism evidence="14 15">
    <name type="scientific">Flaviflexus salsibiostraticola</name>
    <dbReference type="NCBI Taxonomy" id="1282737"/>
    <lineage>
        <taxon>Bacteria</taxon>
        <taxon>Bacillati</taxon>
        <taxon>Actinomycetota</taxon>
        <taxon>Actinomycetes</taxon>
        <taxon>Actinomycetales</taxon>
        <taxon>Actinomycetaceae</taxon>
        <taxon>Flaviflexus</taxon>
    </lineage>
</organism>
<dbReference type="EMBL" id="CP034438">
    <property type="protein sequence ID" value="AZN28873.1"/>
    <property type="molecule type" value="Genomic_DNA"/>
</dbReference>
<keyword evidence="7 12" id="KW-0411">Iron-sulfur</keyword>
<evidence type="ECO:0000313" key="15">
    <source>
        <dbReference type="Proteomes" id="UP000270021"/>
    </source>
</evidence>
<keyword evidence="15" id="KW-1185">Reference proteome</keyword>
<feature type="domain" description="4Fe-4S Wbl-type" evidence="13">
    <location>
        <begin position="22"/>
        <end position="86"/>
    </location>
</feature>
<sequence length="97" mass="11195">MADIHRLPRPLSTNWDWQLEGLCKDMDSSQFFHPEGERGGPRRRRAEAAKKICARCPVLETCRQYALDAHEPYGVWGGLSEEERHTMIMAARVKRVS</sequence>
<dbReference type="GO" id="GO:0046872">
    <property type="term" value="F:metal ion binding"/>
    <property type="evidence" value="ECO:0007669"/>
    <property type="project" value="UniProtKB-KW"/>
</dbReference>
<dbReference type="PANTHER" id="PTHR38839">
    <property type="entry name" value="TRANSCRIPTIONAL REGULATOR WHID-RELATED"/>
    <property type="match status" value="1"/>
</dbReference>
<keyword evidence="10 12" id="KW-1015">Disulfide bond</keyword>
<reference evidence="14 15" key="1">
    <citation type="submission" date="2018-12" db="EMBL/GenBank/DDBJ databases">
        <title>Complete genome sequence of Flaviflexus salsibiostraticola KCTC 33148.</title>
        <authorList>
            <person name="Bae J.-W."/>
        </authorList>
    </citation>
    <scope>NUCLEOTIDE SEQUENCE [LARGE SCALE GENOMIC DNA]</scope>
    <source>
        <strain evidence="14 15">KCTC 33148</strain>
    </source>
</reference>
<keyword evidence="8 12" id="KW-0805">Transcription regulation</keyword>
<accession>A0A3Q8WRY6</accession>
<dbReference type="GO" id="GO:0035731">
    <property type="term" value="F:dinitrosyl-iron complex binding"/>
    <property type="evidence" value="ECO:0007669"/>
    <property type="project" value="UniProtKB-UniRule"/>
</dbReference>
<evidence type="ECO:0000256" key="9">
    <source>
        <dbReference type="ARBA" id="ARBA00023125"/>
    </source>
</evidence>
<feature type="binding site" evidence="12">
    <location>
        <position position="23"/>
    </location>
    <ligand>
        <name>[4Fe-4S] cluster</name>
        <dbReference type="ChEBI" id="CHEBI:49883"/>
    </ligand>
</feature>
<dbReference type="PROSITE" id="PS51674">
    <property type="entry name" value="4FE4S_WBL"/>
    <property type="match status" value="1"/>
</dbReference>
<dbReference type="OrthoDB" id="4954884at2"/>
<name>A0A3Q8WRY6_9ACTO</name>
<evidence type="ECO:0000256" key="4">
    <source>
        <dbReference type="ARBA" id="ARBA00022490"/>
    </source>
</evidence>
<feature type="binding site" evidence="12">
    <location>
        <position position="62"/>
    </location>
    <ligand>
        <name>[4Fe-4S] cluster</name>
        <dbReference type="ChEBI" id="CHEBI:49883"/>
    </ligand>
</feature>
<proteinExistence type="inferred from homology"/>
<dbReference type="RefSeq" id="WP_126037562.1">
    <property type="nucleotide sequence ID" value="NZ_CP034438.1"/>
</dbReference>
<evidence type="ECO:0000256" key="7">
    <source>
        <dbReference type="ARBA" id="ARBA00023014"/>
    </source>
</evidence>
<feature type="binding site" evidence="12">
    <location>
        <position position="56"/>
    </location>
    <ligand>
        <name>[4Fe-4S] cluster</name>
        <dbReference type="ChEBI" id="CHEBI:49883"/>
    </ligand>
</feature>
<dbReference type="InterPro" id="IPR003482">
    <property type="entry name" value="Whib"/>
</dbReference>
<comment type="function">
    <text evidence="12">Acts as a transcriptional regulator. Probably redox-responsive. The apo- but not holo-form probably binds DNA.</text>
</comment>
<comment type="PTM">
    <text evidence="12">The Fe-S cluster can be nitrosylated by nitric oxide (NO).</text>
</comment>
<dbReference type="GO" id="GO:0047134">
    <property type="term" value="F:protein-disulfide reductase [NAD(P)H] activity"/>
    <property type="evidence" value="ECO:0007669"/>
    <property type="project" value="TreeGrafter"/>
</dbReference>
<dbReference type="Proteomes" id="UP000270021">
    <property type="component" value="Chromosome"/>
</dbReference>
<dbReference type="InterPro" id="IPR034768">
    <property type="entry name" value="4FE4S_WBL"/>
</dbReference>
<dbReference type="GO" id="GO:0045454">
    <property type="term" value="P:cell redox homeostasis"/>
    <property type="evidence" value="ECO:0007669"/>
    <property type="project" value="TreeGrafter"/>
</dbReference>
<dbReference type="GO" id="GO:0051539">
    <property type="term" value="F:4 iron, 4 sulfur cluster binding"/>
    <property type="evidence" value="ECO:0007669"/>
    <property type="project" value="UniProtKB-UniRule"/>
</dbReference>
<evidence type="ECO:0000256" key="12">
    <source>
        <dbReference type="HAMAP-Rule" id="MF_01479"/>
    </source>
</evidence>